<dbReference type="SFLD" id="SFLDG01200">
    <property type="entry name" value="SUF1.1"/>
    <property type="match status" value="1"/>
</dbReference>
<dbReference type="Pfam" id="PF17172">
    <property type="entry name" value="GST_N_4"/>
    <property type="match status" value="1"/>
</dbReference>
<dbReference type="InterPro" id="IPR050931">
    <property type="entry name" value="Mito_Protein_Transport_Metaxin"/>
</dbReference>
<dbReference type="SUPFAM" id="SSF47616">
    <property type="entry name" value="GST C-terminal domain-like"/>
    <property type="match status" value="1"/>
</dbReference>
<dbReference type="InterPro" id="IPR036249">
    <property type="entry name" value="Thioredoxin-like_sf"/>
</dbReference>
<dbReference type="AlphaFoldDB" id="A0A8R1DHY8"/>
<evidence type="ECO:0000259" key="3">
    <source>
        <dbReference type="Pfam" id="PF17172"/>
    </source>
</evidence>
<dbReference type="SFLD" id="SFLDS00019">
    <property type="entry name" value="Glutathione_Transferase_(cytos"/>
    <property type="match status" value="1"/>
</dbReference>
<feature type="domain" description="Thioredoxin-like fold" evidence="3">
    <location>
        <begin position="60"/>
        <end position="152"/>
    </location>
</feature>
<dbReference type="PANTHER" id="PTHR12289:SF69">
    <property type="entry name" value="CADMIUM RESPONSIVE"/>
    <property type="match status" value="1"/>
</dbReference>
<dbReference type="Gene3D" id="1.20.1050.10">
    <property type="match status" value="1"/>
</dbReference>
<dbReference type="Pfam" id="PF17171">
    <property type="entry name" value="GST_C_6"/>
    <property type="match status" value="1"/>
</dbReference>
<name>A0A8R1DHY8_CAEJA</name>
<dbReference type="CDD" id="cd03080">
    <property type="entry name" value="GST_N_Metaxin_like"/>
    <property type="match status" value="1"/>
</dbReference>
<feature type="domain" description="Metaxin glutathione S-transferase" evidence="2">
    <location>
        <begin position="204"/>
        <end position="265"/>
    </location>
</feature>
<dbReference type="PANTHER" id="PTHR12289">
    <property type="entry name" value="METAXIN RELATED"/>
    <property type="match status" value="1"/>
</dbReference>
<dbReference type="InterPro" id="IPR026928">
    <property type="entry name" value="FAX/IsoI-like"/>
</dbReference>
<dbReference type="GO" id="GO:0005737">
    <property type="term" value="C:cytoplasm"/>
    <property type="evidence" value="ECO:0007669"/>
    <property type="project" value="TreeGrafter"/>
</dbReference>
<reference evidence="5" key="1">
    <citation type="submission" date="2010-08" db="EMBL/GenBank/DDBJ databases">
        <authorList>
            <consortium name="Caenorhabditis japonica Sequencing Consortium"/>
            <person name="Wilson R.K."/>
        </authorList>
    </citation>
    <scope>NUCLEOTIDE SEQUENCE [LARGE SCALE GENOMIC DNA]</scope>
    <source>
        <strain evidence="5">DF5081</strain>
    </source>
</reference>
<reference evidence="4" key="2">
    <citation type="submission" date="2022-06" db="UniProtKB">
        <authorList>
            <consortium name="EnsemblMetazoa"/>
        </authorList>
    </citation>
    <scope>IDENTIFICATION</scope>
    <source>
        <strain evidence="4">DF5081</strain>
    </source>
</reference>
<evidence type="ECO:0000256" key="1">
    <source>
        <dbReference type="ARBA" id="ARBA00006475"/>
    </source>
</evidence>
<evidence type="ECO:0000313" key="5">
    <source>
        <dbReference type="Proteomes" id="UP000005237"/>
    </source>
</evidence>
<comment type="similarity">
    <text evidence="1">Belongs to the FAX family.</text>
</comment>
<dbReference type="SUPFAM" id="SSF52833">
    <property type="entry name" value="Thioredoxin-like"/>
    <property type="match status" value="1"/>
</dbReference>
<evidence type="ECO:0000313" key="4">
    <source>
        <dbReference type="EnsemblMetazoa" id="CJA02249.1"/>
    </source>
</evidence>
<dbReference type="CDD" id="cd03193">
    <property type="entry name" value="GST_C_Metaxin"/>
    <property type="match status" value="1"/>
</dbReference>
<sequence>MLGTLFTGLVAVAAAYFVYNKFFKKLQIAPKPEPYKKDYKKDVVYLYQFKRAQNLPNLSPFCLKVESFLRVAKIPYEVCDDKLIWSRNGAMPFVELNGEHIADSDLIEHILGKHFNIPSLPAKQEAQAQALSKLVDYHLFNILNRFKIMEDEFFLGFLEFLSIPKLLHPIVLPVLTKLFYTKIYTRSKMAIGDFDPEDLDQLLQRDLQVIKEYLGDQKFLFGDKLYPIDATVFGHLATVYYPFRNHFCNVIEKDFPSILEYLERVRHEIYPNDFTI</sequence>
<evidence type="ECO:0000259" key="2">
    <source>
        <dbReference type="Pfam" id="PF17171"/>
    </source>
</evidence>
<dbReference type="InterPro" id="IPR012336">
    <property type="entry name" value="Thioredoxin-like_fold"/>
</dbReference>
<dbReference type="InterPro" id="IPR040079">
    <property type="entry name" value="Glutathione_S-Trfase"/>
</dbReference>
<dbReference type="InterPro" id="IPR033468">
    <property type="entry name" value="Metaxin_GST"/>
</dbReference>
<dbReference type="Proteomes" id="UP000005237">
    <property type="component" value="Unassembled WGS sequence"/>
</dbReference>
<dbReference type="InterPro" id="IPR036282">
    <property type="entry name" value="Glutathione-S-Trfase_C_sf"/>
</dbReference>
<dbReference type="OMA" id="YQFKRTR"/>
<accession>A0A8R1DHY8</accession>
<organism evidence="4 5">
    <name type="scientific">Caenorhabditis japonica</name>
    <dbReference type="NCBI Taxonomy" id="281687"/>
    <lineage>
        <taxon>Eukaryota</taxon>
        <taxon>Metazoa</taxon>
        <taxon>Ecdysozoa</taxon>
        <taxon>Nematoda</taxon>
        <taxon>Chromadorea</taxon>
        <taxon>Rhabditida</taxon>
        <taxon>Rhabditina</taxon>
        <taxon>Rhabditomorpha</taxon>
        <taxon>Rhabditoidea</taxon>
        <taxon>Rhabditidae</taxon>
        <taxon>Peloderinae</taxon>
        <taxon>Caenorhabditis</taxon>
    </lineage>
</organism>
<protein>
    <submittedName>
        <fullName evidence="4">Uncharacterized protein</fullName>
    </submittedName>
</protein>
<dbReference type="EnsemblMetazoa" id="CJA02249.1">
    <property type="protein sequence ID" value="CJA02249.1"/>
    <property type="gene ID" value="WBGene00121453"/>
</dbReference>
<dbReference type="SFLD" id="SFLDG01180">
    <property type="entry name" value="SUF1"/>
    <property type="match status" value="1"/>
</dbReference>
<keyword evidence="5" id="KW-1185">Reference proteome</keyword>
<proteinExistence type="inferred from homology"/>